<dbReference type="SUPFAM" id="SSF56176">
    <property type="entry name" value="FAD-binding/transporter-associated domain-like"/>
    <property type="match status" value="1"/>
</dbReference>
<sequence>MAVLAETHYVADVPAQLPLVSEAAINGTDGQGCHLACESLAATTSLDLVVHHHRAGIPARFAFSFYAVQQRELIPLCVAEPLTAEGVAVAVRAVTKHRCRFAVKSGGHSNALGTNARQSGVVIDLGRLDQVEVGSGSGSSNGSSGTVFVGPGNCWGRVYGELEPRGLAVAGGRVDSVGVGGFTLGGGISFLSPRHGWAVDNVVLPNGTITNASVSVNPDLYFALRGGGSSFGIVTRFEFEAHSLERSTVFWGGTDVHLISRLGDTLRRLGIADRRERWWSLRGAHFAAVRYLHRILDLFNYGTSLEHLADGFTALAHRAPLPNENVGAYVFFGYMPGPRMYVAGSTYVASSSSRRPAAAADDDDMEEEEEPVSLRPLTSLPHVHTTRRGRGRALSDLTREVTAMNPTDKRQHWRTSTFRADAALLVRFWDVFMQESAALRYDVPDAMQSTNVQLVTAHEIALGQQNGGNAFGLRAEDGPLFLFVTTTAYAHAQDDEAVYAAAKRIHARLGVLGRAKGLDHPFIYPNYAAPGQDVFAGFAPERLERLLEIQSRYDAERVFANLQPEHLTLNDKRWRR</sequence>
<dbReference type="PROSITE" id="PS51387">
    <property type="entry name" value="FAD_PCMH"/>
    <property type="match status" value="1"/>
</dbReference>
<comment type="caution">
    <text evidence="7">The sequence shown here is derived from an EMBL/GenBank/DDBJ whole genome shotgun (WGS) entry which is preliminary data.</text>
</comment>
<dbReference type="OrthoDB" id="2151789at2759"/>
<accession>A0A166YDQ5</accession>
<dbReference type="EMBL" id="AZHA01000034">
    <property type="protein sequence ID" value="OAA36792.1"/>
    <property type="molecule type" value="Genomic_DNA"/>
</dbReference>
<evidence type="ECO:0000256" key="1">
    <source>
        <dbReference type="ARBA" id="ARBA00005466"/>
    </source>
</evidence>
<evidence type="ECO:0000256" key="5">
    <source>
        <dbReference type="SAM" id="MobiDB-lite"/>
    </source>
</evidence>
<comment type="similarity">
    <text evidence="1">Belongs to the oxygen-dependent FAD-linked oxidoreductase family.</text>
</comment>
<name>A0A166YDQ5_9HYPO</name>
<dbReference type="InterPro" id="IPR016166">
    <property type="entry name" value="FAD-bd_PCMH"/>
</dbReference>
<dbReference type="InterPro" id="IPR050416">
    <property type="entry name" value="FAD-linked_Oxidoreductase"/>
</dbReference>
<evidence type="ECO:0000313" key="8">
    <source>
        <dbReference type="Proteomes" id="UP000076863"/>
    </source>
</evidence>
<dbReference type="Proteomes" id="UP000076863">
    <property type="component" value="Unassembled WGS sequence"/>
</dbReference>
<dbReference type="InterPro" id="IPR006094">
    <property type="entry name" value="Oxid_FAD_bind_N"/>
</dbReference>
<proteinExistence type="inferred from homology"/>
<keyword evidence="8" id="KW-1185">Reference proteome</keyword>
<keyword evidence="3" id="KW-0274">FAD</keyword>
<evidence type="ECO:0000259" key="6">
    <source>
        <dbReference type="PROSITE" id="PS51387"/>
    </source>
</evidence>
<evidence type="ECO:0000256" key="2">
    <source>
        <dbReference type="ARBA" id="ARBA00022630"/>
    </source>
</evidence>
<feature type="domain" description="FAD-binding PCMH-type" evidence="6">
    <location>
        <begin position="71"/>
        <end position="244"/>
    </location>
</feature>
<evidence type="ECO:0000256" key="3">
    <source>
        <dbReference type="ARBA" id="ARBA00022827"/>
    </source>
</evidence>
<keyword evidence="2" id="KW-0285">Flavoprotein</keyword>
<dbReference type="AlphaFoldDB" id="A0A166YDQ5"/>
<reference evidence="7 8" key="1">
    <citation type="journal article" date="2016" name="Genome Biol. Evol.">
        <title>Divergent and convergent evolution of fungal pathogenicity.</title>
        <authorList>
            <person name="Shang Y."/>
            <person name="Xiao G."/>
            <person name="Zheng P."/>
            <person name="Cen K."/>
            <person name="Zhan S."/>
            <person name="Wang C."/>
        </authorList>
    </citation>
    <scope>NUCLEOTIDE SEQUENCE [LARGE SCALE GENOMIC DNA]</scope>
    <source>
        <strain evidence="7 8">RCEF 3172</strain>
    </source>
</reference>
<dbReference type="GO" id="GO:0071949">
    <property type="term" value="F:FAD binding"/>
    <property type="evidence" value="ECO:0007669"/>
    <property type="project" value="InterPro"/>
</dbReference>
<dbReference type="InterPro" id="IPR036318">
    <property type="entry name" value="FAD-bd_PCMH-like_sf"/>
</dbReference>
<dbReference type="InterPro" id="IPR016169">
    <property type="entry name" value="FAD-bd_PCMH_sub2"/>
</dbReference>
<dbReference type="Pfam" id="PF01565">
    <property type="entry name" value="FAD_binding_4"/>
    <property type="match status" value="1"/>
</dbReference>
<dbReference type="PANTHER" id="PTHR42973">
    <property type="entry name" value="BINDING OXIDOREDUCTASE, PUTATIVE (AFU_ORTHOLOGUE AFUA_1G17690)-RELATED"/>
    <property type="match status" value="1"/>
</dbReference>
<dbReference type="GO" id="GO:0016491">
    <property type="term" value="F:oxidoreductase activity"/>
    <property type="evidence" value="ECO:0007669"/>
    <property type="project" value="UniProtKB-KW"/>
</dbReference>
<protein>
    <submittedName>
        <fullName evidence="7">FAD binding domain protein</fullName>
    </submittedName>
</protein>
<organism evidence="7 8">
    <name type="scientific">Beauveria brongniartii RCEF 3172</name>
    <dbReference type="NCBI Taxonomy" id="1081107"/>
    <lineage>
        <taxon>Eukaryota</taxon>
        <taxon>Fungi</taxon>
        <taxon>Dikarya</taxon>
        <taxon>Ascomycota</taxon>
        <taxon>Pezizomycotina</taxon>
        <taxon>Sordariomycetes</taxon>
        <taxon>Hypocreomycetidae</taxon>
        <taxon>Hypocreales</taxon>
        <taxon>Cordycipitaceae</taxon>
        <taxon>Beauveria</taxon>
        <taxon>Beauveria brongniartii</taxon>
    </lineage>
</organism>
<dbReference type="Gene3D" id="3.30.465.10">
    <property type="match status" value="1"/>
</dbReference>
<feature type="region of interest" description="Disordered" evidence="5">
    <location>
        <begin position="353"/>
        <end position="392"/>
    </location>
</feature>
<keyword evidence="4" id="KW-0560">Oxidoreductase</keyword>
<evidence type="ECO:0000313" key="7">
    <source>
        <dbReference type="EMBL" id="OAA36792.1"/>
    </source>
</evidence>
<dbReference type="PANTHER" id="PTHR42973:SF13">
    <property type="entry name" value="FAD-BINDING PCMH-TYPE DOMAIN-CONTAINING PROTEIN"/>
    <property type="match status" value="1"/>
</dbReference>
<evidence type="ECO:0000256" key="4">
    <source>
        <dbReference type="ARBA" id="ARBA00023002"/>
    </source>
</evidence>
<feature type="compositionally biased region" description="Acidic residues" evidence="5">
    <location>
        <begin position="360"/>
        <end position="371"/>
    </location>
</feature>
<gene>
    <name evidence="7" type="ORF">BBO_08071</name>
</gene>